<sequence>MLFRETRGYHRRWPQKGAMRTSIATVCLSGTLDQKLVAAHEAGFDGVEVFEPDLVASPRSPEAIRARAEQLGLSLDLYQPFRDFEGVGPELLEQNLRRAAAKFALMNRLGIATMLLCSNVATARSGDEQLAAVQLRQLGDVADRFGVRIAYEALAWGRFVDSYEAAARIVRLADHPRVGLCLDSFHILSKGHDPEAIETIPADSIFFVQMADAPLLSMDVLSWSRHHRLFPGEGGFDLGTFMAHLVRTGYDGPVSLEVFNDTFRQVDPLATAVEARRSLRWLEHVTALSLGSAAGGGAARMSTASLPAVAPPADVNYVELRTGELQELRRLLMQLGFRSHGEHRTKRVELWSHGAARVVIGAPDSEHVQPTVAGIGLSVRDPATALRRAKDLFASEVPRDERPGEEPLLGVRAPDGSEVFFGAEGATEPRWVSEFGIPGHDDPHLIERVDHVNLAQPWQRFDAAVLFFHSVLDLGAEASIDVAAPVGLVRSQVLRSADGILRIALNLVPSGASDDAILPQHIAFASSDVIALARGARERGFEPLDIPGNYYDDVEARYQLEPGLMEELRELNVMYDRDEDGEFLHFYTHPIGTVFLEVVERRGGYAGYGALNAPVRLAAQYEHRRVASQGAPA</sequence>
<dbReference type="SUPFAM" id="SSF54593">
    <property type="entry name" value="Glyoxalase/Bleomycin resistance protein/Dihydroxybiphenyl dioxygenase"/>
    <property type="match status" value="1"/>
</dbReference>
<gene>
    <name evidence="4" type="ORF">EV187_2765</name>
</gene>
<dbReference type="InterPro" id="IPR050312">
    <property type="entry name" value="IolE/XylAMocC-like"/>
</dbReference>
<feature type="binding site" evidence="2">
    <location>
        <position position="209"/>
    </location>
    <ligand>
        <name>a divalent metal cation</name>
        <dbReference type="ChEBI" id="CHEBI:60240"/>
        <note>catalytic</note>
    </ligand>
</feature>
<dbReference type="PROSITE" id="PS51819">
    <property type="entry name" value="VOC"/>
    <property type="match status" value="1"/>
</dbReference>
<dbReference type="EC" id="4.2.1.118" evidence="2"/>
<dbReference type="Gene3D" id="3.10.180.10">
    <property type="entry name" value="2,3-Dihydroxybiphenyl 1,2-Dioxygenase, domain 1"/>
    <property type="match status" value="2"/>
</dbReference>
<evidence type="ECO:0000313" key="4">
    <source>
        <dbReference type="EMBL" id="RZS64379.1"/>
    </source>
</evidence>
<proteinExistence type="inferred from homology"/>
<evidence type="ECO:0000259" key="3">
    <source>
        <dbReference type="PROSITE" id="PS51819"/>
    </source>
</evidence>
<dbReference type="InterPro" id="IPR004360">
    <property type="entry name" value="Glyas_Fos-R_dOase_dom"/>
</dbReference>
<keyword evidence="5" id="KW-1185">Reference proteome</keyword>
<protein>
    <recommendedName>
        <fullName evidence="2">3-dehydroshikimate dehydratase</fullName>
        <shortName evidence="2">DSD</shortName>
        <ecNumber evidence="2">4.2.1.118</ecNumber>
    </recommendedName>
</protein>
<keyword evidence="4" id="KW-0560">Oxidoreductase</keyword>
<dbReference type="Pfam" id="PF01261">
    <property type="entry name" value="AP_endonuc_2"/>
    <property type="match status" value="1"/>
</dbReference>
<dbReference type="GO" id="GO:0046279">
    <property type="term" value="P:3,4-dihydroxybenzoate biosynthetic process"/>
    <property type="evidence" value="ECO:0007669"/>
    <property type="project" value="UniProtKB-UniRule"/>
</dbReference>
<dbReference type="InterPro" id="IPR036237">
    <property type="entry name" value="Xyl_isomerase-like_sf"/>
</dbReference>
<dbReference type="InterPro" id="IPR037523">
    <property type="entry name" value="VOC_core"/>
</dbReference>
<feature type="binding site" evidence="2">
    <location>
        <position position="257"/>
    </location>
    <ligand>
        <name>a divalent metal cation</name>
        <dbReference type="ChEBI" id="CHEBI:60240"/>
        <note>catalytic</note>
    </ligand>
</feature>
<accession>A0A4Q7MDG5</accession>
<feature type="binding site" evidence="2">
    <location>
        <position position="152"/>
    </location>
    <ligand>
        <name>a divalent metal cation</name>
        <dbReference type="ChEBI" id="CHEBI:60240"/>
        <note>catalytic</note>
    </ligand>
</feature>
<keyword evidence="4" id="KW-0223">Dioxygenase</keyword>
<evidence type="ECO:0000256" key="1">
    <source>
        <dbReference type="ARBA" id="ARBA00023277"/>
    </source>
</evidence>
<dbReference type="AlphaFoldDB" id="A0A4Q7MDG5"/>
<comment type="catalytic activity">
    <reaction evidence="2">
        <text>3-dehydroshikimate = 3,4-dihydroxybenzoate + H2O</text>
        <dbReference type="Rhea" id="RHEA:24848"/>
        <dbReference type="ChEBI" id="CHEBI:15377"/>
        <dbReference type="ChEBI" id="CHEBI:16630"/>
        <dbReference type="ChEBI" id="CHEBI:36241"/>
        <dbReference type="EC" id="4.2.1.118"/>
    </reaction>
</comment>
<keyword evidence="4" id="KW-0670">Pyruvate</keyword>
<comment type="cofactor">
    <cofactor evidence="2">
        <name>a divalent metal cation</name>
        <dbReference type="ChEBI" id="CHEBI:60240"/>
    </cofactor>
</comment>
<name>A0A4Q7MDG5_9MICO</name>
<keyword evidence="2" id="KW-0456">Lyase</keyword>
<comment type="pathway">
    <text evidence="2">Aromatic compound metabolism; 3,4-dihydroxybenzoate biosynthesis.</text>
</comment>
<evidence type="ECO:0000313" key="5">
    <source>
        <dbReference type="Proteomes" id="UP000293289"/>
    </source>
</evidence>
<feature type="binding site" evidence="2">
    <location>
        <position position="521"/>
    </location>
    <ligand>
        <name>Mg(2+)</name>
        <dbReference type="ChEBI" id="CHEBI:18420"/>
    </ligand>
</feature>
<dbReference type="UniPathway" id="UPA00088"/>
<dbReference type="PANTHER" id="PTHR12110:SF21">
    <property type="entry name" value="XYLOSE ISOMERASE-LIKE TIM BARREL DOMAIN-CONTAINING PROTEIN"/>
    <property type="match status" value="1"/>
</dbReference>
<keyword evidence="1" id="KW-0119">Carbohydrate metabolism</keyword>
<dbReference type="InterPro" id="IPR013022">
    <property type="entry name" value="Xyl_isomerase-like_TIM-brl"/>
</dbReference>
<dbReference type="SUPFAM" id="SSF51658">
    <property type="entry name" value="Xylose isomerase-like"/>
    <property type="match status" value="1"/>
</dbReference>
<dbReference type="HAMAP" id="MF_02238">
    <property type="entry name" value="DSD"/>
    <property type="match status" value="1"/>
</dbReference>
<dbReference type="Gene3D" id="3.20.20.150">
    <property type="entry name" value="Divalent-metal-dependent TIM barrel enzymes"/>
    <property type="match status" value="1"/>
</dbReference>
<reference evidence="4 5" key="1">
    <citation type="submission" date="2019-02" db="EMBL/GenBank/DDBJ databases">
        <title>Genomic Encyclopedia of Type Strains, Phase IV (KMG-IV): sequencing the most valuable type-strain genomes for metagenomic binning, comparative biology and taxonomic classification.</title>
        <authorList>
            <person name="Goeker M."/>
        </authorList>
    </citation>
    <scope>NUCLEOTIDE SEQUENCE [LARGE SCALE GENOMIC DNA]</scope>
    <source>
        <strain evidence="4 5">DSM 43045</strain>
    </source>
</reference>
<dbReference type="PANTHER" id="PTHR12110">
    <property type="entry name" value="HYDROXYPYRUVATE ISOMERASE"/>
    <property type="match status" value="1"/>
</dbReference>
<comment type="function">
    <text evidence="2">Catalyzes the conversion of 3-dehydroshikimate to protocatechuate (3,4-dihydroxybenzoate), a common intermediate of quinate and shikimate degradation pathways.</text>
</comment>
<organism evidence="4 5">
    <name type="scientific">Agromyces ramosus</name>
    <dbReference type="NCBI Taxonomy" id="33879"/>
    <lineage>
        <taxon>Bacteria</taxon>
        <taxon>Bacillati</taxon>
        <taxon>Actinomycetota</taxon>
        <taxon>Actinomycetes</taxon>
        <taxon>Micrococcales</taxon>
        <taxon>Microbacteriaceae</taxon>
        <taxon>Agromyces</taxon>
    </lineage>
</organism>
<dbReference type="InterPro" id="IPR029068">
    <property type="entry name" value="Glyas_Bleomycin-R_OHBP_Dase"/>
</dbReference>
<dbReference type="Pfam" id="PF00903">
    <property type="entry name" value="Glyoxalase"/>
    <property type="match status" value="1"/>
</dbReference>
<feature type="domain" description="VOC" evidence="3">
    <location>
        <begin position="448"/>
        <end position="589"/>
    </location>
</feature>
<dbReference type="InterPro" id="IPR043700">
    <property type="entry name" value="DSD"/>
</dbReference>
<feature type="binding site" evidence="2">
    <location>
        <position position="183"/>
    </location>
    <ligand>
        <name>a divalent metal cation</name>
        <dbReference type="ChEBI" id="CHEBI:60240"/>
        <note>catalytic</note>
    </ligand>
</feature>
<evidence type="ECO:0000256" key="2">
    <source>
        <dbReference type="HAMAP-Rule" id="MF_02238"/>
    </source>
</evidence>
<feature type="binding site" evidence="2">
    <location>
        <position position="597"/>
    </location>
    <ligand>
        <name>Mg(2+)</name>
        <dbReference type="ChEBI" id="CHEBI:18420"/>
    </ligand>
</feature>
<dbReference type="GO" id="GO:0046872">
    <property type="term" value="F:metal ion binding"/>
    <property type="evidence" value="ECO:0007669"/>
    <property type="project" value="UniProtKB-UniRule"/>
</dbReference>
<comment type="caution">
    <text evidence="4">The sequence shown here is derived from an EMBL/GenBank/DDBJ whole genome shotgun (WGS) entry which is preliminary data.</text>
</comment>
<dbReference type="GO" id="GO:0046565">
    <property type="term" value="F:3-dehydroshikimate dehydratase activity"/>
    <property type="evidence" value="ECO:0007669"/>
    <property type="project" value="UniProtKB-UniRule"/>
</dbReference>
<feature type="binding site" evidence="2">
    <location>
        <position position="451"/>
    </location>
    <ligand>
        <name>Mg(2+)</name>
        <dbReference type="ChEBI" id="CHEBI:18420"/>
    </ligand>
</feature>
<keyword evidence="2" id="KW-0479">Metal-binding</keyword>
<comment type="similarity">
    <text evidence="2">Belongs to the bacterial two-domain DSD family.</text>
</comment>
<dbReference type="Proteomes" id="UP000293289">
    <property type="component" value="Unassembled WGS sequence"/>
</dbReference>
<dbReference type="GO" id="GO:0051213">
    <property type="term" value="F:dioxygenase activity"/>
    <property type="evidence" value="ECO:0007669"/>
    <property type="project" value="UniProtKB-KW"/>
</dbReference>
<dbReference type="EMBL" id="SGWY01000003">
    <property type="protein sequence ID" value="RZS64379.1"/>
    <property type="molecule type" value="Genomic_DNA"/>
</dbReference>